<comment type="caution">
    <text evidence="2">The sequence shown here is derived from an EMBL/GenBank/DDBJ whole genome shotgun (WGS) entry which is preliminary data.</text>
</comment>
<evidence type="ECO:0000313" key="3">
    <source>
        <dbReference type="Proteomes" id="UP001201163"/>
    </source>
</evidence>
<organism evidence="2 3">
    <name type="scientific">Lactarius akahatsu</name>
    <dbReference type="NCBI Taxonomy" id="416441"/>
    <lineage>
        <taxon>Eukaryota</taxon>
        <taxon>Fungi</taxon>
        <taxon>Dikarya</taxon>
        <taxon>Basidiomycota</taxon>
        <taxon>Agaricomycotina</taxon>
        <taxon>Agaricomycetes</taxon>
        <taxon>Russulales</taxon>
        <taxon>Russulaceae</taxon>
        <taxon>Lactarius</taxon>
    </lineage>
</organism>
<name>A0AAD4QDG4_9AGAM</name>
<evidence type="ECO:0000313" key="2">
    <source>
        <dbReference type="EMBL" id="KAH8991198.1"/>
    </source>
</evidence>
<evidence type="ECO:0000256" key="1">
    <source>
        <dbReference type="SAM" id="MobiDB-lite"/>
    </source>
</evidence>
<dbReference type="Proteomes" id="UP001201163">
    <property type="component" value="Unassembled WGS sequence"/>
</dbReference>
<accession>A0AAD4QDG4</accession>
<protein>
    <submittedName>
        <fullName evidence="2">Uncharacterized protein</fullName>
    </submittedName>
</protein>
<dbReference type="AlphaFoldDB" id="A0AAD4QDG4"/>
<sequence length="243" mass="26707">MTARDCRTSCASSRVLQRYAKVHEHAVVDFRQRGLDPPGAPETFRYASYGRAPPGRGTFNQQGDRGRPRSCIPRSKTPSPSLWRDWREIPSRMLLSRSARHSVTHGWNSCMWRWNRRQTTAGTHADAIRASPGDFVLIDAQAADSFERVKRAPETRGTEPSAADRRHADAVRISSTVCSPSLVGRVVYPVDEHVLAHVGSAQKSSPLPTEAIPSMQYSVSSSLAGRAPAPGELGHSNWADALV</sequence>
<keyword evidence="3" id="KW-1185">Reference proteome</keyword>
<reference evidence="2" key="1">
    <citation type="submission" date="2022-01" db="EMBL/GenBank/DDBJ databases">
        <title>Comparative genomics reveals a dynamic genome evolution in the ectomycorrhizal milk-cap (Lactarius) mushrooms.</title>
        <authorList>
            <consortium name="DOE Joint Genome Institute"/>
            <person name="Lebreton A."/>
            <person name="Tang N."/>
            <person name="Kuo A."/>
            <person name="LaButti K."/>
            <person name="Drula E."/>
            <person name="Barry K."/>
            <person name="Clum A."/>
            <person name="Lipzen A."/>
            <person name="Mousain D."/>
            <person name="Ng V."/>
            <person name="Wang R."/>
            <person name="Wang X."/>
            <person name="Dai Y."/>
            <person name="Henrissat B."/>
            <person name="Grigoriev I.V."/>
            <person name="Guerin-Laguette A."/>
            <person name="Yu F."/>
            <person name="Martin F.M."/>
        </authorList>
    </citation>
    <scope>NUCLEOTIDE SEQUENCE</scope>
    <source>
        <strain evidence="2">QP</strain>
    </source>
</reference>
<dbReference type="EMBL" id="JAKELL010000027">
    <property type="protein sequence ID" value="KAH8991198.1"/>
    <property type="molecule type" value="Genomic_DNA"/>
</dbReference>
<proteinExistence type="predicted"/>
<feature type="region of interest" description="Disordered" evidence="1">
    <location>
        <begin position="48"/>
        <end position="80"/>
    </location>
</feature>
<feature type="region of interest" description="Disordered" evidence="1">
    <location>
        <begin position="148"/>
        <end position="168"/>
    </location>
</feature>
<gene>
    <name evidence="2" type="ORF">EDB92DRAFT_683670</name>
</gene>